<evidence type="ECO:0000256" key="1">
    <source>
        <dbReference type="SAM" id="Phobius"/>
    </source>
</evidence>
<feature type="transmembrane region" description="Helical" evidence="1">
    <location>
        <begin position="69"/>
        <end position="90"/>
    </location>
</feature>
<accession>A0A1E5LJZ7</accession>
<dbReference type="STRING" id="1305675.BFG57_08050"/>
<dbReference type="InterPro" id="IPR000326">
    <property type="entry name" value="PAP2/HPO"/>
</dbReference>
<dbReference type="PANTHER" id="PTHR14969:SF13">
    <property type="entry name" value="AT30094P"/>
    <property type="match status" value="1"/>
</dbReference>
<dbReference type="InterPro" id="IPR036938">
    <property type="entry name" value="PAP2/HPO_sf"/>
</dbReference>
<feature type="transmembrane region" description="Helical" evidence="1">
    <location>
        <begin position="15"/>
        <end position="35"/>
    </location>
</feature>
<evidence type="ECO:0000259" key="2">
    <source>
        <dbReference type="SMART" id="SM00014"/>
    </source>
</evidence>
<keyword evidence="1" id="KW-0812">Transmembrane</keyword>
<reference evidence="3 4" key="1">
    <citation type="submission" date="2016-08" db="EMBL/GenBank/DDBJ databases">
        <title>Genome of Bacillus solimangrovi GH2-4.</title>
        <authorList>
            <person name="Lim S."/>
            <person name="Kim B.-C."/>
        </authorList>
    </citation>
    <scope>NUCLEOTIDE SEQUENCE [LARGE SCALE GENOMIC DNA]</scope>
    <source>
        <strain evidence="3 4">GH2-4</strain>
    </source>
</reference>
<evidence type="ECO:0000313" key="3">
    <source>
        <dbReference type="EMBL" id="OEH94404.1"/>
    </source>
</evidence>
<evidence type="ECO:0000313" key="4">
    <source>
        <dbReference type="Proteomes" id="UP000095209"/>
    </source>
</evidence>
<dbReference type="RefSeq" id="WP_069715551.1">
    <property type="nucleotide sequence ID" value="NZ_MJEH01000002.1"/>
</dbReference>
<dbReference type="CDD" id="cd03392">
    <property type="entry name" value="PAP2_like_2"/>
    <property type="match status" value="1"/>
</dbReference>
<keyword evidence="1" id="KW-1133">Transmembrane helix</keyword>
<dbReference type="OrthoDB" id="9789113at2"/>
<dbReference type="AlphaFoldDB" id="A0A1E5LJZ7"/>
<keyword evidence="4" id="KW-1185">Reference proteome</keyword>
<sequence length="227" mass="25656">MEINERKSSRGKLPAIFHIGIIILCAVLVIIFLYLSKMIQRTEVSNLDFVIRNVLVLENESIVYKIFEVITWFGSTSGIITLLVIMLFLLIGKYRDYLGSIIFVLMVLLSKLLNDVLKELFQRERPPLNHSLQELDFSFPSGGALIGLVAYGLATYLLLNKRTLLKEKYMIGISGVTFILLIGISRVVLSAHYPTDVMAGHAMGGILLILAIYSYNLLSKIFKRREN</sequence>
<dbReference type="SUPFAM" id="SSF48317">
    <property type="entry name" value="Acid phosphatase/Vanadium-dependent haloperoxidase"/>
    <property type="match status" value="1"/>
</dbReference>
<feature type="domain" description="Phosphatidic acid phosphatase type 2/haloperoxidase" evidence="2">
    <location>
        <begin position="101"/>
        <end position="212"/>
    </location>
</feature>
<dbReference type="Pfam" id="PF01569">
    <property type="entry name" value="PAP2"/>
    <property type="match status" value="1"/>
</dbReference>
<name>A0A1E5LJZ7_9BACI</name>
<keyword evidence="1" id="KW-0472">Membrane</keyword>
<comment type="caution">
    <text evidence="3">The sequence shown here is derived from an EMBL/GenBank/DDBJ whole genome shotgun (WGS) entry which is preliminary data.</text>
</comment>
<dbReference type="Gene3D" id="1.20.144.10">
    <property type="entry name" value="Phosphatidic acid phosphatase type 2/haloperoxidase"/>
    <property type="match status" value="2"/>
</dbReference>
<dbReference type="SMART" id="SM00014">
    <property type="entry name" value="acidPPc"/>
    <property type="match status" value="1"/>
</dbReference>
<dbReference type="EMBL" id="MJEH01000002">
    <property type="protein sequence ID" value="OEH94404.1"/>
    <property type="molecule type" value="Genomic_DNA"/>
</dbReference>
<feature type="transmembrane region" description="Helical" evidence="1">
    <location>
        <begin position="137"/>
        <end position="159"/>
    </location>
</feature>
<protein>
    <recommendedName>
        <fullName evidence="2">Phosphatidic acid phosphatase type 2/haloperoxidase domain-containing protein</fullName>
    </recommendedName>
</protein>
<proteinExistence type="predicted"/>
<feature type="transmembrane region" description="Helical" evidence="1">
    <location>
        <begin position="199"/>
        <end position="218"/>
    </location>
</feature>
<feature type="transmembrane region" description="Helical" evidence="1">
    <location>
        <begin position="97"/>
        <end position="117"/>
    </location>
</feature>
<dbReference type="PANTHER" id="PTHR14969">
    <property type="entry name" value="SPHINGOSINE-1-PHOSPHATE PHOSPHOHYDROLASE"/>
    <property type="match status" value="1"/>
</dbReference>
<gene>
    <name evidence="3" type="ORF">BFG57_08050</name>
</gene>
<dbReference type="Proteomes" id="UP000095209">
    <property type="component" value="Unassembled WGS sequence"/>
</dbReference>
<feature type="transmembrane region" description="Helical" evidence="1">
    <location>
        <begin position="171"/>
        <end position="193"/>
    </location>
</feature>
<organism evidence="3 4">
    <name type="scientific">Bacillus solimangrovi</name>
    <dbReference type="NCBI Taxonomy" id="1305675"/>
    <lineage>
        <taxon>Bacteria</taxon>
        <taxon>Bacillati</taxon>
        <taxon>Bacillota</taxon>
        <taxon>Bacilli</taxon>
        <taxon>Bacillales</taxon>
        <taxon>Bacillaceae</taxon>
        <taxon>Bacillus</taxon>
    </lineage>
</organism>